<keyword evidence="2" id="KW-0539">Nucleus</keyword>
<name>A0AAN6EWT9_EXODE</name>
<evidence type="ECO:0000256" key="2">
    <source>
        <dbReference type="ARBA" id="ARBA00023242"/>
    </source>
</evidence>
<protein>
    <recommendedName>
        <fullName evidence="4">BZIP domain-containing protein</fullName>
    </recommendedName>
</protein>
<evidence type="ECO:0000259" key="4">
    <source>
        <dbReference type="PROSITE" id="PS50217"/>
    </source>
</evidence>
<dbReference type="AlphaFoldDB" id="A0AAN6EWT9"/>
<dbReference type="GO" id="GO:0090575">
    <property type="term" value="C:RNA polymerase II transcription regulator complex"/>
    <property type="evidence" value="ECO:0007669"/>
    <property type="project" value="TreeGrafter"/>
</dbReference>
<evidence type="ECO:0000313" key="5">
    <source>
        <dbReference type="EMBL" id="KAJ8992199.1"/>
    </source>
</evidence>
<dbReference type="Gene3D" id="1.20.5.170">
    <property type="match status" value="1"/>
</dbReference>
<feature type="domain" description="BZIP" evidence="4">
    <location>
        <begin position="152"/>
        <end position="209"/>
    </location>
</feature>
<comment type="caution">
    <text evidence="5">The sequence shown here is derived from an EMBL/GenBank/DDBJ whole genome shotgun (WGS) entry which is preliminary data.</text>
</comment>
<accession>A0AAN6EWT9</accession>
<dbReference type="InterPro" id="IPR050936">
    <property type="entry name" value="AP-1-like"/>
</dbReference>
<dbReference type="Pfam" id="PF00170">
    <property type="entry name" value="bZIP_1"/>
    <property type="match status" value="1"/>
</dbReference>
<dbReference type="Proteomes" id="UP001161757">
    <property type="component" value="Unassembled WGS sequence"/>
</dbReference>
<dbReference type="PROSITE" id="PS00036">
    <property type="entry name" value="BZIP_BASIC"/>
    <property type="match status" value="1"/>
</dbReference>
<dbReference type="GO" id="GO:0000976">
    <property type="term" value="F:transcription cis-regulatory region binding"/>
    <property type="evidence" value="ECO:0007669"/>
    <property type="project" value="InterPro"/>
</dbReference>
<evidence type="ECO:0000313" key="6">
    <source>
        <dbReference type="Proteomes" id="UP001161757"/>
    </source>
</evidence>
<dbReference type="SUPFAM" id="SSF57959">
    <property type="entry name" value="Leucine zipper domain"/>
    <property type="match status" value="1"/>
</dbReference>
<evidence type="ECO:0000256" key="1">
    <source>
        <dbReference type="ARBA" id="ARBA00004123"/>
    </source>
</evidence>
<organism evidence="5 6">
    <name type="scientific">Exophiala dermatitidis</name>
    <name type="common">Black yeast-like fungus</name>
    <name type="synonym">Wangiella dermatitidis</name>
    <dbReference type="NCBI Taxonomy" id="5970"/>
    <lineage>
        <taxon>Eukaryota</taxon>
        <taxon>Fungi</taxon>
        <taxon>Dikarya</taxon>
        <taxon>Ascomycota</taxon>
        <taxon>Pezizomycotina</taxon>
        <taxon>Eurotiomycetes</taxon>
        <taxon>Chaetothyriomycetidae</taxon>
        <taxon>Chaetothyriales</taxon>
        <taxon>Herpotrichiellaceae</taxon>
        <taxon>Exophiala</taxon>
    </lineage>
</organism>
<dbReference type="PANTHER" id="PTHR40621">
    <property type="entry name" value="TRANSCRIPTION FACTOR KAPC-RELATED"/>
    <property type="match status" value="1"/>
</dbReference>
<dbReference type="EMBL" id="JAJGCB010000006">
    <property type="protein sequence ID" value="KAJ8992199.1"/>
    <property type="molecule type" value="Genomic_DNA"/>
</dbReference>
<proteinExistence type="predicted"/>
<feature type="compositionally biased region" description="Basic and acidic residues" evidence="3">
    <location>
        <begin position="146"/>
        <end position="163"/>
    </location>
</feature>
<dbReference type="CDD" id="cd14688">
    <property type="entry name" value="bZIP_YAP"/>
    <property type="match status" value="1"/>
</dbReference>
<dbReference type="PROSITE" id="PS50217">
    <property type="entry name" value="BZIP"/>
    <property type="match status" value="1"/>
</dbReference>
<evidence type="ECO:0000256" key="3">
    <source>
        <dbReference type="SAM" id="MobiDB-lite"/>
    </source>
</evidence>
<comment type="subcellular location">
    <subcellularLocation>
        <location evidence="1">Nucleus</location>
    </subcellularLocation>
</comment>
<reference evidence="5" key="1">
    <citation type="submission" date="2023-01" db="EMBL/GenBank/DDBJ databases">
        <title>Exophiala dermititidis isolated from Cystic Fibrosis Patient.</title>
        <authorList>
            <person name="Kurbessoian T."/>
            <person name="Crocker A."/>
            <person name="Murante D."/>
            <person name="Hogan D.A."/>
            <person name="Stajich J.E."/>
        </authorList>
    </citation>
    <scope>NUCLEOTIDE SEQUENCE</scope>
    <source>
        <strain evidence="5">Ex8</strain>
    </source>
</reference>
<dbReference type="InterPro" id="IPR004827">
    <property type="entry name" value="bZIP"/>
</dbReference>
<feature type="region of interest" description="Disordered" evidence="3">
    <location>
        <begin position="102"/>
        <end position="174"/>
    </location>
</feature>
<dbReference type="PANTHER" id="PTHR40621:SF6">
    <property type="entry name" value="AP-1-LIKE TRANSCRIPTION FACTOR YAP1-RELATED"/>
    <property type="match status" value="1"/>
</dbReference>
<gene>
    <name evidence="5" type="ORF">HRR80_004091</name>
</gene>
<dbReference type="InterPro" id="IPR046347">
    <property type="entry name" value="bZIP_sf"/>
</dbReference>
<dbReference type="GO" id="GO:0001228">
    <property type="term" value="F:DNA-binding transcription activator activity, RNA polymerase II-specific"/>
    <property type="evidence" value="ECO:0007669"/>
    <property type="project" value="TreeGrafter"/>
</dbReference>
<sequence>MKDRPLNAGGKHCRPSSNMESLISCFHASSPHPQQQLSSRSPSYCYIPGQYWQTLDYYDMSTDIFSSAIENSGVPATSTFNHVGSFNDTNSTMTLDSPLGSMLLEENSSPEDWKASENPTEPFAEGGAPVQLESSGHARDHHHHHPCEVCERDKRERRKEQNRKAQRNHRLRGEAKLEQLRAKIQSQTEEIALLKEANQELQKSISTLKCGRGRSGGSVNMN</sequence>